<dbReference type="Gene3D" id="3.40.50.150">
    <property type="entry name" value="Vaccinia Virus protein VP39"/>
    <property type="match status" value="1"/>
</dbReference>
<sequence>MVATAPQTLLTLRVDVQNVGSVPLPPMTLKVEPPSNMDAFHNTLQTALANAMAAADGEEPEKDAATRAQSPFEIDVEIYDARNDQFVRLQSVSQLTSKRSRLNVILRRTDGAQQNHLALPSKLFDSTVFSIRDHVVSVGEIGNSGKGTGLTTWDGSIVLAKYLEHTRAADIKGARILEVGAGTGLVGLSAALLGAKHVILTDLEYTMENLQRNAAETMANAHRTDDGDDDTTDAGTAAVGEVTTQVLDWFDPPTTMGSLDFVLASDVVWVEELIPPLVQTFDVLLRSSQAPTTVLMSYQKRSIVSDQLLFSELEKHHLVKRKIPSSALHPEFTSERIDVWEITRASGAAKEEL</sequence>
<protein>
    <recommendedName>
        <fullName evidence="3">FAM86 N-terminal domain-containing protein</fullName>
    </recommendedName>
</protein>
<dbReference type="InterPro" id="IPR019410">
    <property type="entry name" value="Methyltransf_16"/>
</dbReference>
<dbReference type="PANTHER" id="PTHR14614:SF109">
    <property type="entry name" value="RIBOSOMAL LYSINE N-METHYLTRANSFERASE 5"/>
    <property type="match status" value="1"/>
</dbReference>
<evidence type="ECO:0000313" key="2">
    <source>
        <dbReference type="Proteomes" id="UP000019132"/>
    </source>
</evidence>
<dbReference type="InterPro" id="IPR029063">
    <property type="entry name" value="SAM-dependent_MTases_sf"/>
</dbReference>
<accession>K3X793</accession>
<reference evidence="1" key="3">
    <citation type="submission" date="2015-02" db="UniProtKB">
        <authorList>
            <consortium name="EnsemblProtists"/>
        </authorList>
    </citation>
    <scope>IDENTIFICATION</scope>
    <source>
        <strain evidence="1">DAOM BR144</strain>
    </source>
</reference>
<dbReference type="HOGENOM" id="CLU_807689_0_0_1"/>
<dbReference type="OMA" id="IEVYDQK"/>
<dbReference type="VEuPathDB" id="FungiDB:PYU1_G013065"/>
<reference evidence="2" key="1">
    <citation type="journal article" date="2010" name="Genome Biol.">
        <title>Genome sequence of the necrotrophic plant pathogen Pythium ultimum reveals original pathogenicity mechanisms and effector repertoire.</title>
        <authorList>
            <person name="Levesque C.A."/>
            <person name="Brouwer H."/>
            <person name="Cano L."/>
            <person name="Hamilton J.P."/>
            <person name="Holt C."/>
            <person name="Huitema E."/>
            <person name="Raffaele S."/>
            <person name="Robideau G.P."/>
            <person name="Thines M."/>
            <person name="Win J."/>
            <person name="Zerillo M.M."/>
            <person name="Beakes G.W."/>
            <person name="Boore J.L."/>
            <person name="Busam D."/>
            <person name="Dumas B."/>
            <person name="Ferriera S."/>
            <person name="Fuerstenberg S.I."/>
            <person name="Gachon C.M."/>
            <person name="Gaulin E."/>
            <person name="Govers F."/>
            <person name="Grenville-Briggs L."/>
            <person name="Horner N."/>
            <person name="Hostetler J."/>
            <person name="Jiang R.H."/>
            <person name="Johnson J."/>
            <person name="Krajaejun T."/>
            <person name="Lin H."/>
            <person name="Meijer H.J."/>
            <person name="Moore B."/>
            <person name="Morris P."/>
            <person name="Phuntmart V."/>
            <person name="Puiu D."/>
            <person name="Shetty J."/>
            <person name="Stajich J.E."/>
            <person name="Tripathy S."/>
            <person name="Wawra S."/>
            <person name="van West P."/>
            <person name="Whitty B.R."/>
            <person name="Coutinho P.M."/>
            <person name="Henrissat B."/>
            <person name="Martin F."/>
            <person name="Thomas P.D."/>
            <person name="Tyler B.M."/>
            <person name="De Vries R.P."/>
            <person name="Kamoun S."/>
            <person name="Yandell M."/>
            <person name="Tisserat N."/>
            <person name="Buell C.R."/>
        </authorList>
    </citation>
    <scope>NUCLEOTIDE SEQUENCE</scope>
    <source>
        <strain evidence="2">DAOM:BR144</strain>
    </source>
</reference>
<dbReference type="InParanoid" id="K3X793"/>
<organism evidence="1 2">
    <name type="scientific">Globisporangium ultimum (strain ATCC 200006 / CBS 805.95 / DAOM BR144)</name>
    <name type="common">Pythium ultimum</name>
    <dbReference type="NCBI Taxonomy" id="431595"/>
    <lineage>
        <taxon>Eukaryota</taxon>
        <taxon>Sar</taxon>
        <taxon>Stramenopiles</taxon>
        <taxon>Oomycota</taxon>
        <taxon>Peronosporomycetes</taxon>
        <taxon>Pythiales</taxon>
        <taxon>Pythiaceae</taxon>
        <taxon>Globisporangium</taxon>
    </lineage>
</organism>
<evidence type="ECO:0008006" key="3">
    <source>
        <dbReference type="Google" id="ProtNLM"/>
    </source>
</evidence>
<evidence type="ECO:0000313" key="1">
    <source>
        <dbReference type="EnsemblProtists" id="PYU1_T013092"/>
    </source>
</evidence>
<dbReference type="AlphaFoldDB" id="K3X793"/>
<dbReference type="PANTHER" id="PTHR14614">
    <property type="entry name" value="HEPATOCELLULAR CARCINOMA-ASSOCIATED ANTIGEN"/>
    <property type="match status" value="1"/>
</dbReference>
<dbReference type="Proteomes" id="UP000019132">
    <property type="component" value="Unassembled WGS sequence"/>
</dbReference>
<keyword evidence="2" id="KW-1185">Reference proteome</keyword>
<reference evidence="2" key="2">
    <citation type="submission" date="2010-04" db="EMBL/GenBank/DDBJ databases">
        <authorList>
            <person name="Buell R."/>
            <person name="Hamilton J."/>
            <person name="Hostetler J."/>
        </authorList>
    </citation>
    <scope>NUCLEOTIDE SEQUENCE [LARGE SCALE GENOMIC DNA]</scope>
    <source>
        <strain evidence="2">DAOM:BR144</strain>
    </source>
</reference>
<dbReference type="CDD" id="cd02440">
    <property type="entry name" value="AdoMet_MTases"/>
    <property type="match status" value="1"/>
</dbReference>
<dbReference type="STRING" id="431595.K3X793"/>
<proteinExistence type="predicted"/>
<dbReference type="SUPFAM" id="SSF53335">
    <property type="entry name" value="S-adenosyl-L-methionine-dependent methyltransferases"/>
    <property type="match status" value="1"/>
</dbReference>
<dbReference type="EMBL" id="GL376570">
    <property type="status" value="NOT_ANNOTATED_CDS"/>
    <property type="molecule type" value="Genomic_DNA"/>
</dbReference>
<dbReference type="eggNOG" id="KOG2793">
    <property type="taxonomic scope" value="Eukaryota"/>
</dbReference>
<dbReference type="EnsemblProtists" id="PYU1_T013092">
    <property type="protein sequence ID" value="PYU1_T013092"/>
    <property type="gene ID" value="PYU1_G013065"/>
</dbReference>
<dbReference type="Pfam" id="PF10294">
    <property type="entry name" value="Methyltransf_16"/>
    <property type="match status" value="1"/>
</dbReference>
<name>K3X793_GLOUD</name>